<feature type="domain" description="Poly(A) RNA polymerase mitochondrial-like central palm" evidence="1">
    <location>
        <begin position="180"/>
        <end position="320"/>
    </location>
</feature>
<organism evidence="2">
    <name type="scientific">Menopon gallinae</name>
    <name type="common">poultry shaft louse</name>
    <dbReference type="NCBI Taxonomy" id="328185"/>
    <lineage>
        <taxon>Eukaryota</taxon>
        <taxon>Metazoa</taxon>
        <taxon>Ecdysozoa</taxon>
        <taxon>Arthropoda</taxon>
        <taxon>Hexapoda</taxon>
        <taxon>Insecta</taxon>
        <taxon>Pterygota</taxon>
        <taxon>Neoptera</taxon>
        <taxon>Paraneoptera</taxon>
        <taxon>Psocodea</taxon>
        <taxon>Troctomorpha</taxon>
        <taxon>Phthiraptera</taxon>
        <taxon>Amblycera</taxon>
        <taxon>Menoponidae</taxon>
        <taxon>Menopon</taxon>
    </lineage>
</organism>
<dbReference type="Gene3D" id="1.10.1410.10">
    <property type="match status" value="1"/>
</dbReference>
<name>A0AAW2HP41_9NEOP</name>
<dbReference type="PANTHER" id="PTHR12271:SF133">
    <property type="entry name" value="POLY(A) RNA POLYMERASE, MITOCHONDRIAL"/>
    <property type="match status" value="1"/>
</dbReference>
<dbReference type="InterPro" id="IPR054708">
    <property type="entry name" value="MTPAP-like_central"/>
</dbReference>
<dbReference type="Pfam" id="PF22600">
    <property type="entry name" value="MTPAP-like_central"/>
    <property type="match status" value="1"/>
</dbReference>
<dbReference type="CDD" id="cd05402">
    <property type="entry name" value="NT_PAP_TUTase"/>
    <property type="match status" value="1"/>
</dbReference>
<dbReference type="InterPro" id="IPR043519">
    <property type="entry name" value="NT_sf"/>
</dbReference>
<dbReference type="Gene3D" id="3.30.460.10">
    <property type="entry name" value="Beta Polymerase, domain 2"/>
    <property type="match status" value="1"/>
</dbReference>
<dbReference type="EMBL" id="JARGDH010000004">
    <property type="protein sequence ID" value="KAL0271602.1"/>
    <property type="molecule type" value="Genomic_DNA"/>
</dbReference>
<protein>
    <recommendedName>
        <fullName evidence="1">Poly(A) RNA polymerase mitochondrial-like central palm domain-containing protein</fullName>
    </recommendedName>
</protein>
<proteinExistence type="predicted"/>
<dbReference type="SUPFAM" id="SSF81301">
    <property type="entry name" value="Nucleotidyltransferase"/>
    <property type="match status" value="1"/>
</dbReference>
<reference evidence="2" key="1">
    <citation type="journal article" date="2024" name="Gigascience">
        <title>Chromosome-level genome of the poultry shaft louse Menopon gallinae provides insight into the host-switching and adaptive evolution of parasitic lice.</title>
        <authorList>
            <person name="Xu Y."/>
            <person name="Ma L."/>
            <person name="Liu S."/>
            <person name="Liang Y."/>
            <person name="Liu Q."/>
            <person name="He Z."/>
            <person name="Tian L."/>
            <person name="Duan Y."/>
            <person name="Cai W."/>
            <person name="Li H."/>
            <person name="Song F."/>
        </authorList>
    </citation>
    <scope>NUCLEOTIDE SEQUENCE</scope>
    <source>
        <strain evidence="2">Cailab_2023a</strain>
    </source>
</reference>
<evidence type="ECO:0000259" key="1">
    <source>
        <dbReference type="Pfam" id="PF22600"/>
    </source>
</evidence>
<sequence>MYKSLRLSVLTRILDDGALLRTVKAKGVETIRSYSGTVEKESQSATVIEPFSDFMTSRFQQARRTILVEVHTLEFYNRLVAFCTKCVPIENIFLGENGYGRRKMALIEMKDDEARNAFLDVIVDNKFGQKILSPFLAANSKKLPILSPSDQEKFMKPEKIINLKPIKAFNWKEKDANSIFWNFYYQHKINEMSLRLRFLVAVQFQNVLNGWLDNCDVFPFGGSINGFGELHSDLDLSLIVNEYNWTRAVRLLTVPSERQEIFMLLSYLLKNWLPGCERVDPRAKAKVPVIAFYHHHVDFNCDLSINAPSCIRFSEVLYIIGNNYRLVRPMVMVIKNWARTVKLNLPESPVREVSNFTFLSLIVFFLQQKRNGLKETIPPFNIFPTGKNMFFTLHENESIIKIINDTRTSSDADEDRLDDAIYKFFCFYADLNFKLLGLSLWTGKFMENHKCIPMYIENPFDPSANIARSMTERRVGKLKDYMRTAKETYERNGRFTREFTSLIYDRQQSESELQTDIIDNYDLRMKNEE</sequence>
<accession>A0AAW2HP41</accession>
<gene>
    <name evidence="2" type="ORF">PYX00_008644</name>
</gene>
<dbReference type="PANTHER" id="PTHR12271">
    <property type="entry name" value="POLY A POLYMERASE CID PAP -RELATED"/>
    <property type="match status" value="1"/>
</dbReference>
<evidence type="ECO:0000313" key="2">
    <source>
        <dbReference type="EMBL" id="KAL0271602.1"/>
    </source>
</evidence>
<dbReference type="AlphaFoldDB" id="A0AAW2HP41"/>
<dbReference type="GO" id="GO:1990817">
    <property type="term" value="F:poly(A) RNA polymerase activity"/>
    <property type="evidence" value="ECO:0007669"/>
    <property type="project" value="TreeGrafter"/>
</dbReference>
<dbReference type="SUPFAM" id="SSF81631">
    <property type="entry name" value="PAP/OAS1 substrate-binding domain"/>
    <property type="match status" value="1"/>
</dbReference>
<comment type="caution">
    <text evidence="2">The sequence shown here is derived from an EMBL/GenBank/DDBJ whole genome shotgun (WGS) entry which is preliminary data.</text>
</comment>
<dbReference type="GO" id="GO:0031123">
    <property type="term" value="P:RNA 3'-end processing"/>
    <property type="evidence" value="ECO:0007669"/>
    <property type="project" value="TreeGrafter"/>
</dbReference>